<dbReference type="EMBL" id="CAJJDO010000007">
    <property type="protein sequence ID" value="CAD8139016.1"/>
    <property type="molecule type" value="Genomic_DNA"/>
</dbReference>
<dbReference type="GO" id="GO:0005783">
    <property type="term" value="C:endoplasmic reticulum"/>
    <property type="evidence" value="ECO:0007669"/>
    <property type="project" value="TreeGrafter"/>
</dbReference>
<dbReference type="PANTHER" id="PTHR22883">
    <property type="entry name" value="ZINC FINGER DHHC DOMAIN CONTAINING PROTEIN"/>
    <property type="match status" value="1"/>
</dbReference>
<feature type="transmembrane region" description="Helical" evidence="8">
    <location>
        <begin position="104"/>
        <end position="124"/>
    </location>
</feature>
<keyword evidence="6 8" id="KW-0012">Acyltransferase</keyword>
<dbReference type="InterPro" id="IPR039859">
    <property type="entry name" value="PFA4/ZDH16/20/ERF2-like"/>
</dbReference>
<dbReference type="GO" id="GO:0016020">
    <property type="term" value="C:membrane"/>
    <property type="evidence" value="ECO:0007669"/>
    <property type="project" value="UniProtKB-SubCell"/>
</dbReference>
<evidence type="ECO:0000313" key="13">
    <source>
        <dbReference type="Proteomes" id="UP000689195"/>
    </source>
</evidence>
<evidence type="ECO:0000256" key="10">
    <source>
        <dbReference type="SAM" id="SignalP"/>
    </source>
</evidence>
<evidence type="ECO:0000256" key="2">
    <source>
        <dbReference type="ARBA" id="ARBA00022679"/>
    </source>
</evidence>
<sequence length="264" mass="31869">MIGSFISLFLLGFAHYQIVYTQPGPITITETPVELMQQKNLELNFIKVNKEQLNKKCQKCNNKWKPPKTHHCQTCKKCIHFRDHHCFWFNCCVGYKNLKYFCQFLMYFSIVLIMQGISCLIWFFNQLQQLHNYGLINLQWSSVYTLISIEVIFKLFQLFMIYAGYQLIYQLLKDKLLQLPDLTTYNEQRGNKYVYYADFKWKLIRLLGKNILYWILPIPNKFNLNYLELTYPKVTAGEELFDYYLGHLDKQDKDYDFYKNFEIK</sequence>
<evidence type="ECO:0000259" key="11">
    <source>
        <dbReference type="Pfam" id="PF01529"/>
    </source>
</evidence>
<evidence type="ECO:0000256" key="9">
    <source>
        <dbReference type="SAM" id="Coils"/>
    </source>
</evidence>
<feature type="coiled-coil region" evidence="9">
    <location>
        <begin position="36"/>
        <end position="63"/>
    </location>
</feature>
<keyword evidence="9" id="KW-0175">Coiled coil</keyword>
<dbReference type="EC" id="2.3.1.225" evidence="8"/>
<organism evidence="12 13">
    <name type="scientific">Paramecium pentaurelia</name>
    <dbReference type="NCBI Taxonomy" id="43138"/>
    <lineage>
        <taxon>Eukaryota</taxon>
        <taxon>Sar</taxon>
        <taxon>Alveolata</taxon>
        <taxon>Ciliophora</taxon>
        <taxon>Intramacronucleata</taxon>
        <taxon>Oligohymenophorea</taxon>
        <taxon>Peniculida</taxon>
        <taxon>Parameciidae</taxon>
        <taxon>Paramecium</taxon>
    </lineage>
</organism>
<evidence type="ECO:0000256" key="3">
    <source>
        <dbReference type="ARBA" id="ARBA00022692"/>
    </source>
</evidence>
<keyword evidence="2 8" id="KW-0808">Transferase</keyword>
<reference evidence="12" key="1">
    <citation type="submission" date="2021-01" db="EMBL/GenBank/DDBJ databases">
        <authorList>
            <consortium name="Genoscope - CEA"/>
            <person name="William W."/>
        </authorList>
    </citation>
    <scope>NUCLEOTIDE SEQUENCE</scope>
</reference>
<dbReference type="Pfam" id="PF01529">
    <property type="entry name" value="DHHC"/>
    <property type="match status" value="1"/>
</dbReference>
<feature type="signal peptide" evidence="10">
    <location>
        <begin position="1"/>
        <end position="21"/>
    </location>
</feature>
<comment type="caution">
    <text evidence="12">The sequence shown here is derived from an EMBL/GenBank/DDBJ whole genome shotgun (WGS) entry which is preliminary data.</text>
</comment>
<comment type="catalytic activity">
    <reaction evidence="8">
        <text>L-cysteinyl-[protein] + hexadecanoyl-CoA = S-hexadecanoyl-L-cysteinyl-[protein] + CoA</text>
        <dbReference type="Rhea" id="RHEA:36683"/>
        <dbReference type="Rhea" id="RHEA-COMP:10131"/>
        <dbReference type="Rhea" id="RHEA-COMP:11032"/>
        <dbReference type="ChEBI" id="CHEBI:29950"/>
        <dbReference type="ChEBI" id="CHEBI:57287"/>
        <dbReference type="ChEBI" id="CHEBI:57379"/>
        <dbReference type="ChEBI" id="CHEBI:74151"/>
        <dbReference type="EC" id="2.3.1.225"/>
    </reaction>
</comment>
<feature type="transmembrane region" description="Helical" evidence="8">
    <location>
        <begin position="144"/>
        <end position="165"/>
    </location>
</feature>
<dbReference type="InterPro" id="IPR001594">
    <property type="entry name" value="Palmitoyltrfase_DHHC"/>
</dbReference>
<protein>
    <recommendedName>
        <fullName evidence="8">Palmitoyltransferase</fullName>
        <ecNumber evidence="8">2.3.1.225</ecNumber>
    </recommendedName>
</protein>
<evidence type="ECO:0000256" key="7">
    <source>
        <dbReference type="ARBA" id="ARBA00038298"/>
    </source>
</evidence>
<evidence type="ECO:0000256" key="4">
    <source>
        <dbReference type="ARBA" id="ARBA00022989"/>
    </source>
</evidence>
<keyword evidence="3 8" id="KW-0812">Transmembrane</keyword>
<accession>A0A8S1SH34</accession>
<dbReference type="GO" id="GO:0005794">
    <property type="term" value="C:Golgi apparatus"/>
    <property type="evidence" value="ECO:0007669"/>
    <property type="project" value="TreeGrafter"/>
</dbReference>
<keyword evidence="13" id="KW-1185">Reference proteome</keyword>
<dbReference type="AlphaFoldDB" id="A0A8S1SH34"/>
<feature type="chain" id="PRO_5035870029" description="Palmitoyltransferase" evidence="10">
    <location>
        <begin position="22"/>
        <end position="264"/>
    </location>
</feature>
<keyword evidence="4 8" id="KW-1133">Transmembrane helix</keyword>
<comment type="domain">
    <text evidence="8">The DHHC domain is required for palmitoyltransferase activity.</text>
</comment>
<name>A0A8S1SH34_9CILI</name>
<keyword evidence="5 8" id="KW-0472">Membrane</keyword>
<evidence type="ECO:0000256" key="1">
    <source>
        <dbReference type="ARBA" id="ARBA00004141"/>
    </source>
</evidence>
<dbReference type="OrthoDB" id="331948at2759"/>
<feature type="domain" description="Palmitoyltransferase DHHC" evidence="11">
    <location>
        <begin position="53"/>
        <end position="168"/>
    </location>
</feature>
<evidence type="ECO:0000256" key="8">
    <source>
        <dbReference type="RuleBase" id="RU079119"/>
    </source>
</evidence>
<evidence type="ECO:0000256" key="5">
    <source>
        <dbReference type="ARBA" id="ARBA00023136"/>
    </source>
</evidence>
<dbReference type="GO" id="GO:0019706">
    <property type="term" value="F:protein-cysteine S-palmitoyltransferase activity"/>
    <property type="evidence" value="ECO:0007669"/>
    <property type="project" value="UniProtKB-EC"/>
</dbReference>
<comment type="subcellular location">
    <subcellularLocation>
        <location evidence="1">Membrane</location>
        <topology evidence="1">Multi-pass membrane protein</topology>
    </subcellularLocation>
</comment>
<dbReference type="PROSITE" id="PS50216">
    <property type="entry name" value="DHHC"/>
    <property type="match status" value="1"/>
</dbReference>
<comment type="similarity">
    <text evidence="7">Belongs to the DHHC palmitoyltransferase family. PFA5 subfamily.</text>
</comment>
<keyword evidence="10" id="KW-0732">Signal</keyword>
<dbReference type="PANTHER" id="PTHR22883:SF23">
    <property type="entry name" value="PALMITOYLTRANSFERASE ZDHHC6"/>
    <property type="match status" value="1"/>
</dbReference>
<evidence type="ECO:0000256" key="6">
    <source>
        <dbReference type="ARBA" id="ARBA00023315"/>
    </source>
</evidence>
<dbReference type="Proteomes" id="UP000689195">
    <property type="component" value="Unassembled WGS sequence"/>
</dbReference>
<evidence type="ECO:0000313" key="12">
    <source>
        <dbReference type="EMBL" id="CAD8139016.1"/>
    </source>
</evidence>
<proteinExistence type="inferred from homology"/>
<dbReference type="GO" id="GO:0006612">
    <property type="term" value="P:protein targeting to membrane"/>
    <property type="evidence" value="ECO:0007669"/>
    <property type="project" value="TreeGrafter"/>
</dbReference>
<gene>
    <name evidence="12" type="ORF">PPENT_87.1.T0070428</name>
</gene>